<dbReference type="Proteomes" id="UP000250234">
    <property type="component" value="Unassembled WGS sequence"/>
</dbReference>
<name>A0A2X3CDR5_CLOPF</name>
<dbReference type="SUPFAM" id="SSF52467">
    <property type="entry name" value="DHS-like NAD/FAD-binding domain"/>
    <property type="match status" value="1"/>
</dbReference>
<dbReference type="PROSITE" id="PS50305">
    <property type="entry name" value="SIRTUIN"/>
    <property type="match status" value="1"/>
</dbReference>
<evidence type="ECO:0000313" key="4">
    <source>
        <dbReference type="EMBL" id="SQC06495.1"/>
    </source>
</evidence>
<proteinExistence type="predicted"/>
<sequence length="1011" mass="121222">MEAFLNESKRIINKAARNNKLVVFVGAGVSMNSGYPSWQDLIKDFAYGLDYDMRESSFDELLRIPQYYYNARKEKEYYDVIYNKFNIKSEPNNIHDLILELNPAHIITTNYDDLIERKANSKGMFYDVVAKDSDLAYSFNNKMIIKMHGDLKNKNIVLKEDDYMSYFNNFKLIQNYIKSLISTHVVLFVGYSVSDVNLKYIFQWVRDILKNNFQQAYLLECNSEKEFNQLEFEYYKNRGINVLYSKYSNFNSKSKEEQVNTLKLEGENDHEIKSTKADKLTIGQATVKILEEIIEESKIKGFNLDIVYNAFEPLKYLNVLRIQDIMRPLKNLTYEEVWYDFRNNILEINNKKLMEFFRGFNKNKLSYKEKFILEVLSKARIKKIKEYGNKVINSDGENAGKIDESKNIILDISKYNINIKYKDNIYLFNYKKLEEQVNKSLFSGIKGREEESLLDAYYLYKLGKFIDSYKLLKAISEYCISEKLYYFYFIAEFNAYYLGRIISFREGIYLDEGKVVKEEYEKMDLEKVYEKLPKESKKNSEVYKEISNFQFAYTQIDEVASKWKKIDKERDTIYCGIDLKDTPIYKLKSNMEEFHDFIVGNKLFVDNYSEVKVSFYNFIDCVLFSYTLDYKEEVEWVGVKGRTPKIFEFDRFIIHIMIEYLSCDEIEFLFNKYRIENLKVNKEDLEDLGKMSFNLFYALNNIKSIRDIKEKLEKYLYIIQYVNINEESFNSIVNYFTQSLDFSHNMITTKIIDSVKELIYKNKFSDVKYINDLLKCILKFIRYNSGYETYKLENIILFVLGNLSEVEDKIKDNLDFKILMEYVDLNRENDIYYRILIRLYFVVNENYKEKIFKLINEILNNKKKISWNEFVLYYWSVYEGIIEPNNSMERKIFDFVDMEANEKEKNEKLGIHIEKSYSLSSLTYNILILLIINKILNKEHLKKYYKFNKCIEFLNENMPINIFEVNWINRFSENINRELSKKEEFKNKVKEYLIKNLDDTDTLKTYLKYYS</sequence>
<protein>
    <submittedName>
        <fullName evidence="4">NAD-dependent deacetylase</fullName>
    </submittedName>
</protein>
<evidence type="ECO:0000256" key="2">
    <source>
        <dbReference type="PROSITE-ProRule" id="PRU00236"/>
    </source>
</evidence>
<comment type="caution">
    <text evidence="2">Lacks conserved residue(s) required for the propagation of feature annotation.</text>
</comment>
<accession>A0A2X3CDR5</accession>
<dbReference type="AlphaFoldDB" id="A0A2X3CDR5"/>
<dbReference type="RefSeq" id="WP_111945336.1">
    <property type="nucleotide sequence ID" value="NZ_CATNYA010000015.1"/>
</dbReference>
<dbReference type="Gene3D" id="3.40.50.1220">
    <property type="entry name" value="TPP-binding domain"/>
    <property type="match status" value="1"/>
</dbReference>
<keyword evidence="1" id="KW-0520">NAD</keyword>
<dbReference type="Pfam" id="PF13289">
    <property type="entry name" value="SIR2_2"/>
    <property type="match status" value="1"/>
</dbReference>
<gene>
    <name evidence="4" type="ORF">NCTC8081_00605</name>
</gene>
<evidence type="ECO:0000256" key="1">
    <source>
        <dbReference type="ARBA" id="ARBA00023027"/>
    </source>
</evidence>
<dbReference type="InterPro" id="IPR026590">
    <property type="entry name" value="Ssirtuin_cat_dom"/>
</dbReference>
<feature type="domain" description="Deacetylase sirtuin-type" evidence="3">
    <location>
        <begin position="1"/>
        <end position="275"/>
    </location>
</feature>
<dbReference type="EMBL" id="UAWO01000002">
    <property type="protein sequence ID" value="SQC06495.1"/>
    <property type="molecule type" value="Genomic_DNA"/>
</dbReference>
<reference evidence="4 5" key="1">
    <citation type="submission" date="2018-06" db="EMBL/GenBank/DDBJ databases">
        <authorList>
            <consortium name="Pathogen Informatics"/>
            <person name="Doyle S."/>
        </authorList>
    </citation>
    <scope>NUCLEOTIDE SEQUENCE [LARGE SCALE GENOMIC DNA]</scope>
    <source>
        <strain evidence="4 5">NCTC8081</strain>
    </source>
</reference>
<organism evidence="4 5">
    <name type="scientific">Clostridium perfringens</name>
    <dbReference type="NCBI Taxonomy" id="1502"/>
    <lineage>
        <taxon>Bacteria</taxon>
        <taxon>Bacillati</taxon>
        <taxon>Bacillota</taxon>
        <taxon>Clostridia</taxon>
        <taxon>Eubacteriales</taxon>
        <taxon>Clostridiaceae</taxon>
        <taxon>Clostridium</taxon>
    </lineage>
</organism>
<evidence type="ECO:0000259" key="3">
    <source>
        <dbReference type="PROSITE" id="PS50305"/>
    </source>
</evidence>
<dbReference type="InterPro" id="IPR029035">
    <property type="entry name" value="DHS-like_NAD/FAD-binding_dom"/>
</dbReference>
<evidence type="ECO:0000313" key="5">
    <source>
        <dbReference type="Proteomes" id="UP000250234"/>
    </source>
</evidence>